<name>A0A7T3PGV0_9HYME</name>
<comment type="function">
    <text evidence="8">Component of the cytochrome c oxidase, the last enzyme in the mitochondrial electron transport chain which drives oxidative phosphorylation. The respiratory chain contains 3 multisubunit complexes succinate dehydrogenase (complex II, CII), ubiquinol-cytochrome c oxidoreductase (cytochrome b-c1 complex, complex III, CIII) and cytochrome c oxidase (complex IV, CIV), that cooperate to transfer electrons derived from NADH and succinate to molecular oxygen, creating an electrochemical gradient over the inner membrane that drives transmembrane transport and the ATP synthase. Cytochrome c oxidase is the component of the respiratory chain that catalyzes the reduction of oxygen to water. Electrons originating from reduced cytochrome c in the intermembrane space (IMS) are transferred via the dinuclear copper A center (CU(A)) of subunit 2 and heme A of subunit 1 to the active site in subunit 1, a binuclear center (BNC) formed by heme A3 and copper B (CU(B)). The BNC reduces molecular oxygen to 2 water molecules using 4 electrons from cytochrome c in the IMS and 4 protons from the mitochondrial matrix.</text>
</comment>
<dbReference type="PROSITE" id="PS50253">
    <property type="entry name" value="COX3"/>
    <property type="match status" value="1"/>
</dbReference>
<comment type="similarity">
    <text evidence="2 8">Belongs to the cytochrome c oxidase subunit 3 family.</text>
</comment>
<evidence type="ECO:0000256" key="7">
    <source>
        <dbReference type="ARBA" id="ARBA00023136"/>
    </source>
</evidence>
<dbReference type="Pfam" id="PF00510">
    <property type="entry name" value="COX3"/>
    <property type="match status" value="1"/>
</dbReference>
<evidence type="ECO:0000313" key="11">
    <source>
        <dbReference type="EMBL" id="QPZ53225.1"/>
    </source>
</evidence>
<dbReference type="GO" id="GO:0006123">
    <property type="term" value="P:mitochondrial electron transport, cytochrome c to oxygen"/>
    <property type="evidence" value="ECO:0007669"/>
    <property type="project" value="TreeGrafter"/>
</dbReference>
<dbReference type="InterPro" id="IPR024791">
    <property type="entry name" value="Cyt_c/ubiquinol_Oxase_su3"/>
</dbReference>
<organism evidence="11">
    <name type="scientific">Metaphycus eriococci</name>
    <dbReference type="NCBI Taxonomy" id="2498640"/>
    <lineage>
        <taxon>Eukaryota</taxon>
        <taxon>Metazoa</taxon>
        <taxon>Ecdysozoa</taxon>
        <taxon>Arthropoda</taxon>
        <taxon>Hexapoda</taxon>
        <taxon>Insecta</taxon>
        <taxon>Pterygota</taxon>
        <taxon>Neoptera</taxon>
        <taxon>Endopterygota</taxon>
        <taxon>Hymenoptera</taxon>
        <taxon>Apocrita</taxon>
        <taxon>Proctotrupomorpha</taxon>
        <taxon>Chalcidoidea</taxon>
        <taxon>Encyrtidae</taxon>
        <taxon>Encyrtinae</taxon>
        <taxon>Metaphycus</taxon>
    </lineage>
</organism>
<feature type="transmembrane region" description="Helical" evidence="9">
    <location>
        <begin position="191"/>
        <end position="217"/>
    </location>
</feature>
<dbReference type="GeneID" id="65339895"/>
<dbReference type="GO" id="GO:0005739">
    <property type="term" value="C:mitochondrion"/>
    <property type="evidence" value="ECO:0007669"/>
    <property type="project" value="TreeGrafter"/>
</dbReference>
<evidence type="ECO:0000256" key="4">
    <source>
        <dbReference type="ARBA" id="ARBA00022692"/>
    </source>
</evidence>
<feature type="transmembrane region" description="Helical" evidence="9">
    <location>
        <begin position="40"/>
        <end position="58"/>
    </location>
</feature>
<geneLocation type="mitochondrion" evidence="11"/>
<dbReference type="GO" id="GO:0004129">
    <property type="term" value="F:cytochrome-c oxidase activity"/>
    <property type="evidence" value="ECO:0007669"/>
    <property type="project" value="InterPro"/>
</dbReference>
<dbReference type="GO" id="GO:0016020">
    <property type="term" value="C:membrane"/>
    <property type="evidence" value="ECO:0007669"/>
    <property type="project" value="UniProtKB-SubCell"/>
</dbReference>
<evidence type="ECO:0000256" key="8">
    <source>
        <dbReference type="RuleBase" id="RU003375"/>
    </source>
</evidence>
<proteinExistence type="inferred from homology"/>
<feature type="transmembrane region" description="Helical" evidence="9">
    <location>
        <begin position="238"/>
        <end position="259"/>
    </location>
</feature>
<dbReference type="InterPro" id="IPR035973">
    <property type="entry name" value="Cyt_c_oxidase_su3-like_sf"/>
</dbReference>
<gene>
    <name evidence="11" type="primary">COX3</name>
</gene>
<dbReference type="Gene3D" id="1.20.120.80">
    <property type="entry name" value="Cytochrome c oxidase, subunit III, four-helix bundle"/>
    <property type="match status" value="1"/>
</dbReference>
<keyword evidence="7 9" id="KW-0472">Membrane</keyword>
<dbReference type="CDD" id="cd01665">
    <property type="entry name" value="Cyt_c_Oxidase_III"/>
    <property type="match status" value="1"/>
</dbReference>
<keyword evidence="8 11" id="KW-0496">Mitochondrion</keyword>
<dbReference type="RefSeq" id="YP_010131036.1">
    <property type="nucleotide sequence ID" value="NC_056349.1"/>
</dbReference>
<dbReference type="FunFam" id="1.20.120.80:FF:000002">
    <property type="entry name" value="Cytochrome c oxidase subunit 3"/>
    <property type="match status" value="1"/>
</dbReference>
<keyword evidence="4 8" id="KW-0812">Transmembrane</keyword>
<accession>A0A7T3PGV0</accession>
<sequence length="261" mass="30963">MKKLFQPFHLVTVSPWPIITSFSILNFLIGVVYWFNKFSLNYFIVGFLMILFSLYQWWRDVVRESMYQGFHTKKVVEGLKLGMILFIVSEVFFFISIFWCYFHMFLSPGVEIGSFWPPKNIIPFNPYEIPLLNTVFLLSSGVSITWCHYSIIKGNKMQSFNSLLMTIFLGMIFTFFQYVEYKNASFSFCDSVYGSIFFMATGFHGMHVIVGTIFLLVNLFLIKKNKISKIHHFGFEAAAWYWHFVDVVWLFLYLLVYFWSF</sequence>
<evidence type="ECO:0000256" key="5">
    <source>
        <dbReference type="ARBA" id="ARBA00022967"/>
    </source>
</evidence>
<feature type="domain" description="Heme-copper oxidase subunit III family profile" evidence="10">
    <location>
        <begin position="4"/>
        <end position="261"/>
    </location>
</feature>
<dbReference type="EMBL" id="MW255970">
    <property type="protein sequence ID" value="QPZ53225.1"/>
    <property type="molecule type" value="Genomic_DNA"/>
</dbReference>
<evidence type="ECO:0000256" key="1">
    <source>
        <dbReference type="ARBA" id="ARBA00004141"/>
    </source>
</evidence>
<evidence type="ECO:0000256" key="3">
    <source>
        <dbReference type="ARBA" id="ARBA00015944"/>
    </source>
</evidence>
<feature type="transmembrane region" description="Helical" evidence="9">
    <location>
        <begin position="126"/>
        <end position="147"/>
    </location>
</feature>
<evidence type="ECO:0000256" key="2">
    <source>
        <dbReference type="ARBA" id="ARBA00010581"/>
    </source>
</evidence>
<dbReference type="Gene3D" id="1.10.287.70">
    <property type="match status" value="1"/>
</dbReference>
<dbReference type="InterPro" id="IPR013833">
    <property type="entry name" value="Cyt_c_oxidase_su3_a-hlx"/>
</dbReference>
<keyword evidence="5" id="KW-1278">Translocase</keyword>
<evidence type="ECO:0000256" key="9">
    <source>
        <dbReference type="SAM" id="Phobius"/>
    </source>
</evidence>
<dbReference type="PANTHER" id="PTHR11403">
    <property type="entry name" value="CYTOCHROME C OXIDASE SUBUNIT III"/>
    <property type="match status" value="1"/>
</dbReference>
<dbReference type="PANTHER" id="PTHR11403:SF7">
    <property type="entry name" value="CYTOCHROME C OXIDASE SUBUNIT 3"/>
    <property type="match status" value="1"/>
</dbReference>
<feature type="transmembrane region" description="Helical" evidence="9">
    <location>
        <begin position="79"/>
        <end position="106"/>
    </location>
</feature>
<feature type="transmembrane region" description="Helical" evidence="9">
    <location>
        <begin position="159"/>
        <end position="179"/>
    </location>
</feature>
<dbReference type="AlphaFoldDB" id="A0A7T3PGV0"/>
<evidence type="ECO:0000256" key="6">
    <source>
        <dbReference type="ARBA" id="ARBA00022989"/>
    </source>
</evidence>
<evidence type="ECO:0000259" key="10">
    <source>
        <dbReference type="PROSITE" id="PS50253"/>
    </source>
</evidence>
<dbReference type="InterPro" id="IPR000298">
    <property type="entry name" value="Cyt_c_oxidase-like_su3"/>
</dbReference>
<dbReference type="CTD" id="4514"/>
<protein>
    <recommendedName>
        <fullName evidence="3 8">Cytochrome c oxidase subunit 3</fullName>
    </recommendedName>
</protein>
<feature type="transmembrane region" description="Helical" evidence="9">
    <location>
        <begin position="12"/>
        <end position="34"/>
    </location>
</feature>
<keyword evidence="6 9" id="KW-1133">Transmembrane helix</keyword>
<comment type="subcellular location">
    <subcellularLocation>
        <location evidence="1">Membrane</location>
        <topology evidence="1">Multi-pass membrane protein</topology>
    </subcellularLocation>
</comment>
<dbReference type="SUPFAM" id="SSF81452">
    <property type="entry name" value="Cytochrome c oxidase subunit III-like"/>
    <property type="match status" value="1"/>
</dbReference>
<dbReference type="InterPro" id="IPR033945">
    <property type="entry name" value="Cyt_c_oxase_su3_dom"/>
</dbReference>
<reference evidence="11" key="1">
    <citation type="submission" date="2020-11" db="EMBL/GenBank/DDBJ databases">
        <authorList>
            <person name="Zhou Q.-S."/>
        </authorList>
    </citation>
    <scope>NUCLEOTIDE SEQUENCE</scope>
</reference>